<keyword evidence="3" id="KW-0472">Membrane</keyword>
<keyword evidence="4" id="KW-0547">Nucleotide-binding</keyword>
<evidence type="ECO:0000256" key="4">
    <source>
        <dbReference type="ARBA" id="ARBA00022741"/>
    </source>
</evidence>
<dbReference type="InterPro" id="IPR003593">
    <property type="entry name" value="AAA+_ATPase"/>
</dbReference>
<proteinExistence type="inferred from homology"/>
<comment type="similarity">
    <text evidence="1">Belongs to the ABC transporter superfamily.</text>
</comment>
<dbReference type="SUPFAM" id="SSF52540">
    <property type="entry name" value="P-loop containing nucleoside triphosphate hydrolases"/>
    <property type="match status" value="1"/>
</dbReference>
<evidence type="ECO:0000256" key="1">
    <source>
        <dbReference type="ARBA" id="ARBA00005417"/>
    </source>
</evidence>
<dbReference type="Pfam" id="PF00005">
    <property type="entry name" value="ABC_tran"/>
    <property type="match status" value="1"/>
</dbReference>
<sequence>MSMPADTLAAPAPPSTQTPGTAEPDATLRASGLAFGYRGQPPVFADLSLDVQPGEIVALLGASGCGKSTLLRVLCGLATPTAGHAELLGQPLDGPHPRAALIFQQASLLPWLDVRANTAFGLDFKHQPRLPAAVRAQRVARALQAVGLAARARSYPAELSGGQAQRVALARALAREPALLFADEPFAALDTITRTQMQRLLVALVHQWQAAVLLVTHDIDEAIAVADRIVLMGRPRGGEPARIVREWRIAIARPRERHARDASALHFDIVAALQSLHVFDPEPEESHP</sequence>
<dbReference type="SMART" id="SM00382">
    <property type="entry name" value="AAA"/>
    <property type="match status" value="1"/>
</dbReference>
<dbReference type="InterPro" id="IPR027417">
    <property type="entry name" value="P-loop_NTPase"/>
</dbReference>
<feature type="region of interest" description="Disordered" evidence="6">
    <location>
        <begin position="1"/>
        <end position="24"/>
    </location>
</feature>
<accession>A0A7V8FQ57</accession>
<dbReference type="InterPro" id="IPR050166">
    <property type="entry name" value="ABC_transporter_ATP-bind"/>
</dbReference>
<dbReference type="Gene3D" id="3.40.50.300">
    <property type="entry name" value="P-loop containing nucleotide triphosphate hydrolases"/>
    <property type="match status" value="1"/>
</dbReference>
<dbReference type="PANTHER" id="PTHR42788:SF19">
    <property type="entry name" value="ALIPHATIC SULFONATES IMPORT ATP-BINDING PROTEIN SSUB 2"/>
    <property type="match status" value="1"/>
</dbReference>
<dbReference type="PROSITE" id="PS00211">
    <property type="entry name" value="ABC_TRANSPORTER_1"/>
    <property type="match status" value="1"/>
</dbReference>
<organism evidence="8 9">
    <name type="scientific">Paracidovorax wautersii</name>
    <dbReference type="NCBI Taxonomy" id="1177982"/>
    <lineage>
        <taxon>Bacteria</taxon>
        <taxon>Pseudomonadati</taxon>
        <taxon>Pseudomonadota</taxon>
        <taxon>Betaproteobacteria</taxon>
        <taxon>Burkholderiales</taxon>
        <taxon>Comamonadaceae</taxon>
        <taxon>Paracidovorax</taxon>
    </lineage>
</organism>
<evidence type="ECO:0000313" key="8">
    <source>
        <dbReference type="EMBL" id="KAF1022195.1"/>
    </source>
</evidence>
<dbReference type="GO" id="GO:0005524">
    <property type="term" value="F:ATP binding"/>
    <property type="evidence" value="ECO:0007669"/>
    <property type="project" value="UniProtKB-KW"/>
</dbReference>
<dbReference type="Proteomes" id="UP000461670">
    <property type="component" value="Unassembled WGS sequence"/>
</dbReference>
<dbReference type="EMBL" id="WNDQ01000014">
    <property type="protein sequence ID" value="KAF1022195.1"/>
    <property type="molecule type" value="Genomic_DNA"/>
</dbReference>
<dbReference type="PROSITE" id="PS50893">
    <property type="entry name" value="ABC_TRANSPORTER_2"/>
    <property type="match status" value="1"/>
</dbReference>
<evidence type="ECO:0000259" key="7">
    <source>
        <dbReference type="PROSITE" id="PS50893"/>
    </source>
</evidence>
<reference evidence="9" key="1">
    <citation type="journal article" date="2020" name="MBio">
        <title>Horizontal gene transfer to a defensive symbiont with a reduced genome amongst a multipartite beetle microbiome.</title>
        <authorList>
            <person name="Waterworth S.C."/>
            <person name="Florez L.V."/>
            <person name="Rees E.R."/>
            <person name="Hertweck C."/>
            <person name="Kaltenpoth M."/>
            <person name="Kwan J.C."/>
        </authorList>
    </citation>
    <scope>NUCLEOTIDE SEQUENCE [LARGE SCALE GENOMIC DNA]</scope>
</reference>
<name>A0A7V8FQ57_9BURK</name>
<dbReference type="PANTHER" id="PTHR42788">
    <property type="entry name" value="TAURINE IMPORT ATP-BINDING PROTEIN-RELATED"/>
    <property type="match status" value="1"/>
</dbReference>
<gene>
    <name evidence="8" type="primary">ssuB_5</name>
    <name evidence="8" type="ORF">GAK30_01340</name>
</gene>
<feature type="domain" description="ABC transporter" evidence="7">
    <location>
        <begin position="28"/>
        <end position="259"/>
    </location>
</feature>
<comment type="caution">
    <text evidence="8">The sequence shown here is derived from an EMBL/GenBank/DDBJ whole genome shotgun (WGS) entry which is preliminary data.</text>
</comment>
<keyword evidence="5 8" id="KW-0067">ATP-binding</keyword>
<dbReference type="GO" id="GO:0016887">
    <property type="term" value="F:ATP hydrolysis activity"/>
    <property type="evidence" value="ECO:0007669"/>
    <property type="project" value="InterPro"/>
</dbReference>
<dbReference type="CDD" id="cd03293">
    <property type="entry name" value="ABC_NrtD_SsuB_transporters"/>
    <property type="match status" value="1"/>
</dbReference>
<evidence type="ECO:0000256" key="5">
    <source>
        <dbReference type="ARBA" id="ARBA00022840"/>
    </source>
</evidence>
<evidence type="ECO:0000256" key="2">
    <source>
        <dbReference type="ARBA" id="ARBA00022448"/>
    </source>
</evidence>
<dbReference type="InterPro" id="IPR017871">
    <property type="entry name" value="ABC_transporter-like_CS"/>
</dbReference>
<keyword evidence="3" id="KW-1003">Cell membrane</keyword>
<dbReference type="InterPro" id="IPR003439">
    <property type="entry name" value="ABC_transporter-like_ATP-bd"/>
</dbReference>
<evidence type="ECO:0000256" key="3">
    <source>
        <dbReference type="ARBA" id="ARBA00022475"/>
    </source>
</evidence>
<protein>
    <submittedName>
        <fullName evidence="8">Aliphatic sulfonates import ATP-binding protein SsuB</fullName>
    </submittedName>
</protein>
<dbReference type="AlphaFoldDB" id="A0A7V8FQ57"/>
<keyword evidence="2" id="KW-0813">Transport</keyword>
<evidence type="ECO:0000313" key="9">
    <source>
        <dbReference type="Proteomes" id="UP000461670"/>
    </source>
</evidence>
<evidence type="ECO:0000256" key="6">
    <source>
        <dbReference type="SAM" id="MobiDB-lite"/>
    </source>
</evidence>